<proteinExistence type="predicted"/>
<comment type="caution">
    <text evidence="1">The sequence shown here is derived from an EMBL/GenBank/DDBJ whole genome shotgun (WGS) entry which is preliminary data.</text>
</comment>
<dbReference type="AlphaFoldDB" id="A0A5C4R1L9"/>
<name>A0A5C4R1L9_9RHOB</name>
<gene>
    <name evidence="1" type="ORF">FHD67_19700</name>
</gene>
<evidence type="ECO:0000313" key="1">
    <source>
        <dbReference type="EMBL" id="TNH37557.1"/>
    </source>
</evidence>
<protein>
    <submittedName>
        <fullName evidence="1">Uncharacterized protein</fullName>
    </submittedName>
</protein>
<dbReference type="Proteomes" id="UP000304880">
    <property type="component" value="Unassembled WGS sequence"/>
</dbReference>
<organism evidence="1 2">
    <name type="scientific">Paracoccus haeundaensis</name>
    <dbReference type="NCBI Taxonomy" id="225362"/>
    <lineage>
        <taxon>Bacteria</taxon>
        <taxon>Pseudomonadati</taxon>
        <taxon>Pseudomonadota</taxon>
        <taxon>Alphaproteobacteria</taxon>
        <taxon>Rhodobacterales</taxon>
        <taxon>Paracoccaceae</taxon>
        <taxon>Paracoccus</taxon>
    </lineage>
</organism>
<evidence type="ECO:0000313" key="2">
    <source>
        <dbReference type="Proteomes" id="UP000304880"/>
    </source>
</evidence>
<sequence>MPNAQDKWVLTLVWQDTHPAAGSDELQHQFDSFDADPARWPTLCRDQKPRAMLRQHSSIHESPANHGLLRFRIELTNEAL</sequence>
<dbReference type="EMBL" id="VDDC01000073">
    <property type="protein sequence ID" value="TNH37557.1"/>
    <property type="molecule type" value="Genomic_DNA"/>
</dbReference>
<keyword evidence="2" id="KW-1185">Reference proteome</keyword>
<accession>A0A5C4R1L9</accession>
<reference evidence="1 2" key="1">
    <citation type="submission" date="2019-06" db="EMBL/GenBank/DDBJ databases">
        <authorList>
            <person name="Li J."/>
        </authorList>
    </citation>
    <scope>NUCLEOTIDE SEQUENCE [LARGE SCALE GENOMIC DNA]</scope>
    <source>
        <strain evidence="1 2">CGMCC 1.8012</strain>
    </source>
</reference>
<dbReference type="RefSeq" id="WP_139599790.1">
    <property type="nucleotide sequence ID" value="NZ_VDDC01000073.1"/>
</dbReference>